<dbReference type="EMBL" id="JARKIE010000113">
    <property type="protein sequence ID" value="KAJ7682870.1"/>
    <property type="molecule type" value="Genomic_DNA"/>
</dbReference>
<organism evidence="1 2">
    <name type="scientific">Mycena rosella</name>
    <name type="common">Pink bonnet</name>
    <name type="synonym">Agaricus rosellus</name>
    <dbReference type="NCBI Taxonomy" id="1033263"/>
    <lineage>
        <taxon>Eukaryota</taxon>
        <taxon>Fungi</taxon>
        <taxon>Dikarya</taxon>
        <taxon>Basidiomycota</taxon>
        <taxon>Agaricomycotina</taxon>
        <taxon>Agaricomycetes</taxon>
        <taxon>Agaricomycetidae</taxon>
        <taxon>Agaricales</taxon>
        <taxon>Marasmiineae</taxon>
        <taxon>Mycenaceae</taxon>
        <taxon>Mycena</taxon>
    </lineage>
</organism>
<keyword evidence="2" id="KW-1185">Reference proteome</keyword>
<comment type="caution">
    <text evidence="1">The sequence shown here is derived from an EMBL/GenBank/DDBJ whole genome shotgun (WGS) entry which is preliminary data.</text>
</comment>
<protein>
    <submittedName>
        <fullName evidence="1">Uncharacterized protein</fullName>
    </submittedName>
</protein>
<proteinExistence type="predicted"/>
<dbReference type="Proteomes" id="UP001221757">
    <property type="component" value="Unassembled WGS sequence"/>
</dbReference>
<evidence type="ECO:0000313" key="1">
    <source>
        <dbReference type="EMBL" id="KAJ7682870.1"/>
    </source>
</evidence>
<sequence length="322" mass="33860">MTSRNFTIDNVNPMIQYAPASAWTEGNKLTDPLASSYSNGGTFTLCTTQGSSATFQFNGTQVYVFGAKRDNHGPYSITLDGASTTLDGFSAVATFSTLFVSNVLPQGIHTITVTNELNDATKAFLDIDFITWTTTSTDSGEVVTIEDTASQFAYQPATSWNTDLTSSLLTGFSGNNGQCVILVSRLFPRSPLCSVTQTTGASTVISFTGDFITVFGAVGPTIARYTVKVDGATGATFNATKSAYTPQTALYHADGLGSGQHTIELISQPAVEGQVFAVDYAQVAPTPTTTGTSGDSSASSKKSSKYLAYPVIVLRAEPFSSA</sequence>
<gene>
    <name evidence="1" type="ORF">B0H17DRAFT_50240</name>
</gene>
<reference evidence="1" key="1">
    <citation type="submission" date="2023-03" db="EMBL/GenBank/DDBJ databases">
        <title>Massive genome expansion in bonnet fungi (Mycena s.s.) driven by repeated elements and novel gene families across ecological guilds.</title>
        <authorList>
            <consortium name="Lawrence Berkeley National Laboratory"/>
            <person name="Harder C.B."/>
            <person name="Miyauchi S."/>
            <person name="Viragh M."/>
            <person name="Kuo A."/>
            <person name="Thoen E."/>
            <person name="Andreopoulos B."/>
            <person name="Lu D."/>
            <person name="Skrede I."/>
            <person name="Drula E."/>
            <person name="Henrissat B."/>
            <person name="Morin E."/>
            <person name="Kohler A."/>
            <person name="Barry K."/>
            <person name="LaButti K."/>
            <person name="Morin E."/>
            <person name="Salamov A."/>
            <person name="Lipzen A."/>
            <person name="Mereny Z."/>
            <person name="Hegedus B."/>
            <person name="Baldrian P."/>
            <person name="Stursova M."/>
            <person name="Weitz H."/>
            <person name="Taylor A."/>
            <person name="Grigoriev I.V."/>
            <person name="Nagy L.G."/>
            <person name="Martin F."/>
            <person name="Kauserud H."/>
        </authorList>
    </citation>
    <scope>NUCLEOTIDE SEQUENCE</scope>
    <source>
        <strain evidence="1">CBHHK067</strain>
    </source>
</reference>
<name>A0AAD7D6W4_MYCRO</name>
<evidence type="ECO:0000313" key="2">
    <source>
        <dbReference type="Proteomes" id="UP001221757"/>
    </source>
</evidence>
<dbReference type="Gene3D" id="2.60.120.260">
    <property type="entry name" value="Galactose-binding domain-like"/>
    <property type="match status" value="2"/>
</dbReference>
<accession>A0AAD7D6W4</accession>
<dbReference type="AlphaFoldDB" id="A0AAD7D6W4"/>